<evidence type="ECO:0000313" key="2">
    <source>
        <dbReference type="Proteomes" id="UP001157134"/>
    </source>
</evidence>
<protein>
    <recommendedName>
        <fullName evidence="3">Solute-binding protein family 3/N-terminal domain-containing protein</fullName>
    </recommendedName>
</protein>
<accession>A0ABQ6HAZ0</accession>
<proteinExistence type="predicted"/>
<dbReference type="Proteomes" id="UP001157134">
    <property type="component" value="Unassembled WGS sequence"/>
</dbReference>
<keyword evidence="2" id="KW-1185">Reference proteome</keyword>
<evidence type="ECO:0000313" key="1">
    <source>
        <dbReference type="EMBL" id="GLX85290.1"/>
    </source>
</evidence>
<organism evidence="1 2">
    <name type="scientific">Thalassotalea loyana</name>
    <dbReference type="NCBI Taxonomy" id="280483"/>
    <lineage>
        <taxon>Bacteria</taxon>
        <taxon>Pseudomonadati</taxon>
        <taxon>Pseudomonadota</taxon>
        <taxon>Gammaproteobacteria</taxon>
        <taxon>Alteromonadales</taxon>
        <taxon>Colwelliaceae</taxon>
        <taxon>Thalassotalea</taxon>
    </lineage>
</organism>
<evidence type="ECO:0008006" key="3">
    <source>
        <dbReference type="Google" id="ProtNLM"/>
    </source>
</evidence>
<comment type="caution">
    <text evidence="1">The sequence shown here is derived from an EMBL/GenBank/DDBJ whole genome shotgun (WGS) entry which is preliminary data.</text>
</comment>
<reference evidence="1 2" key="1">
    <citation type="submission" date="2023-03" db="EMBL/GenBank/DDBJ databases">
        <title>Thalassotalea loyana LMG 22536T draft genome sequence.</title>
        <authorList>
            <person name="Sawabe T."/>
        </authorList>
    </citation>
    <scope>NUCLEOTIDE SEQUENCE [LARGE SCALE GENOMIC DNA]</scope>
    <source>
        <strain evidence="1 2">LMG 22536</strain>
    </source>
</reference>
<dbReference type="RefSeq" id="WP_284297261.1">
    <property type="nucleotide sequence ID" value="NZ_BSSV01000003.1"/>
</dbReference>
<dbReference type="EMBL" id="BSSV01000003">
    <property type="protein sequence ID" value="GLX85290.1"/>
    <property type="molecule type" value="Genomic_DNA"/>
</dbReference>
<sequence length="283" mass="31795">MFRFLGPALIFVSGNALSETNNTIHWLQSEMPPAHILEGKHKGTGYADLTMQLLIDSLPEYQHIKVLANYKRSEKELATFDNRCHAALLKSPDRENFIEYSNATYLISSNKLFVLPNKSAMVEKYLTTDKKVKLADLLDNEPFILGVSSGAKYGAAIDKALQLPSSKDNLAFRSAIDHYSGLSGMLQKYQRLDGFLGLAIENRYFQPPGETLSEDLVSYSIDGVDDYLLGYIGCSKSVFGKTLINKINKVIDAERNSKIKNYYQSWLLNKGKEAHNILIEKLN</sequence>
<gene>
    <name evidence="1" type="ORF">tloyanaT_15420</name>
</gene>
<name>A0ABQ6HAZ0_9GAMM</name>